<evidence type="ECO:0000313" key="3">
    <source>
        <dbReference type="Proteomes" id="UP001287356"/>
    </source>
</evidence>
<proteinExistence type="predicted"/>
<dbReference type="EMBL" id="JAULSN010000005">
    <property type="protein sequence ID" value="KAK3371033.1"/>
    <property type="molecule type" value="Genomic_DNA"/>
</dbReference>
<reference evidence="2" key="2">
    <citation type="submission" date="2023-06" db="EMBL/GenBank/DDBJ databases">
        <authorList>
            <consortium name="Lawrence Berkeley National Laboratory"/>
            <person name="Haridas S."/>
            <person name="Hensen N."/>
            <person name="Bonometti L."/>
            <person name="Westerberg I."/>
            <person name="Brannstrom I.O."/>
            <person name="Guillou S."/>
            <person name="Cros-Aarteil S."/>
            <person name="Calhoun S."/>
            <person name="Kuo A."/>
            <person name="Mondo S."/>
            <person name="Pangilinan J."/>
            <person name="Riley R."/>
            <person name="Labutti K."/>
            <person name="Andreopoulos B."/>
            <person name="Lipzen A."/>
            <person name="Chen C."/>
            <person name="Yanf M."/>
            <person name="Daum C."/>
            <person name="Ng V."/>
            <person name="Clum A."/>
            <person name="Steindorff A."/>
            <person name="Ohm R."/>
            <person name="Martin F."/>
            <person name="Silar P."/>
            <person name="Natvig D."/>
            <person name="Lalanne C."/>
            <person name="Gautier V."/>
            <person name="Ament-Velasquez S.L."/>
            <person name="Kruys A."/>
            <person name="Hutchinson M.I."/>
            <person name="Powell A.J."/>
            <person name="Barry K."/>
            <person name="Miller A.N."/>
            <person name="Grigoriev I.V."/>
            <person name="Debuchy R."/>
            <person name="Gladieux P."/>
            <person name="Thoren M.H."/>
            <person name="Johannesson H."/>
        </authorList>
    </citation>
    <scope>NUCLEOTIDE SEQUENCE</scope>
    <source>
        <strain evidence="2">CBS 958.72</strain>
    </source>
</reference>
<evidence type="ECO:0000259" key="1">
    <source>
        <dbReference type="Pfam" id="PF06985"/>
    </source>
</evidence>
<dbReference type="InterPro" id="IPR010730">
    <property type="entry name" value="HET"/>
</dbReference>
<evidence type="ECO:0000313" key="2">
    <source>
        <dbReference type="EMBL" id="KAK3371033.1"/>
    </source>
</evidence>
<organism evidence="2 3">
    <name type="scientific">Lasiosphaeria ovina</name>
    <dbReference type="NCBI Taxonomy" id="92902"/>
    <lineage>
        <taxon>Eukaryota</taxon>
        <taxon>Fungi</taxon>
        <taxon>Dikarya</taxon>
        <taxon>Ascomycota</taxon>
        <taxon>Pezizomycotina</taxon>
        <taxon>Sordariomycetes</taxon>
        <taxon>Sordariomycetidae</taxon>
        <taxon>Sordariales</taxon>
        <taxon>Lasiosphaeriaceae</taxon>
        <taxon>Lasiosphaeria</taxon>
    </lineage>
</organism>
<dbReference type="AlphaFoldDB" id="A0AAE0K6M5"/>
<sequence length="714" mass="79577">MTLCEICSKITLKELQAPLPYYAHLPLEDLRLSAKTCKLCDLLLTALCKAHIAEFRLEDEPQGFKEQGKSLTPLYPLPTQLRLSTNKIAKGYISETSAISQEPDVALYLGLASRDPPHVPFLVGVLDLHAASDAAIGLGLKPHEQIDAIETFENLRELLAETPVEAETGERVIPHRLLEITNREDGDAPQVRLIETGTLSEPAAHLKWIALSWRWGTGLTMTTTKASFPQHLTRIAFGSLPKTFQDAVDVTKKLGIRYLWIDALCIIQDDADDWRTESAIMGHIYRNSHCALSAHAAMDWSTGFVLVALDRPKPLELGRADPEGCTFLVSEPTDIIMELEHDHLSKRGWILQERLLPRQIVHFCPGQIIFEARDHLGVWTGRRISTFQPQKPSRPLIVEPHADSSPISWFNVVERYTSTALTKETDKLVALEGLAKVTEKSCGVTYLVGLWVDRLHTGLLWAAKKPMRKPSAHRAPSWSWACLEGAVQYPLTFEHRITELAAPDFDFVGAAAFDGYPALTLDADLSSAIVSRTPETGRLPQRPPIVYSKDGGMETLADVAHRHNLGTINDPEPLRALGYGLLRLVSDPQIDENTPVRFVVDKAMNPVGWAAMDEDEHEAFRATLEPGKEVLDNITFIKVATLAQDAPAEIADIHLGMNSTLPPRTFVLFLRVFNKIDVEAEPGRVQWLCRRIGMGCIYGRVPFADATREKVWLF</sequence>
<dbReference type="Pfam" id="PF06985">
    <property type="entry name" value="HET"/>
    <property type="match status" value="1"/>
</dbReference>
<accession>A0AAE0K6M5</accession>
<comment type="caution">
    <text evidence="2">The sequence shown here is derived from an EMBL/GenBank/DDBJ whole genome shotgun (WGS) entry which is preliminary data.</text>
</comment>
<dbReference type="PANTHER" id="PTHR33112:SF16">
    <property type="entry name" value="HETEROKARYON INCOMPATIBILITY DOMAIN-CONTAINING PROTEIN"/>
    <property type="match status" value="1"/>
</dbReference>
<keyword evidence="3" id="KW-1185">Reference proteome</keyword>
<gene>
    <name evidence="2" type="ORF">B0T24DRAFT_304730</name>
</gene>
<protein>
    <submittedName>
        <fullName evidence="2">Heterokaryon incompatibility protein-domain-containing protein</fullName>
    </submittedName>
</protein>
<name>A0AAE0K6M5_9PEZI</name>
<reference evidence="2" key="1">
    <citation type="journal article" date="2023" name="Mol. Phylogenet. Evol.">
        <title>Genome-scale phylogeny and comparative genomics of the fungal order Sordariales.</title>
        <authorList>
            <person name="Hensen N."/>
            <person name="Bonometti L."/>
            <person name="Westerberg I."/>
            <person name="Brannstrom I.O."/>
            <person name="Guillou S."/>
            <person name="Cros-Aarteil S."/>
            <person name="Calhoun S."/>
            <person name="Haridas S."/>
            <person name="Kuo A."/>
            <person name="Mondo S."/>
            <person name="Pangilinan J."/>
            <person name="Riley R."/>
            <person name="LaButti K."/>
            <person name="Andreopoulos B."/>
            <person name="Lipzen A."/>
            <person name="Chen C."/>
            <person name="Yan M."/>
            <person name="Daum C."/>
            <person name="Ng V."/>
            <person name="Clum A."/>
            <person name="Steindorff A."/>
            <person name="Ohm R.A."/>
            <person name="Martin F."/>
            <person name="Silar P."/>
            <person name="Natvig D.O."/>
            <person name="Lalanne C."/>
            <person name="Gautier V."/>
            <person name="Ament-Velasquez S.L."/>
            <person name="Kruys A."/>
            <person name="Hutchinson M.I."/>
            <person name="Powell A.J."/>
            <person name="Barry K."/>
            <person name="Miller A.N."/>
            <person name="Grigoriev I.V."/>
            <person name="Debuchy R."/>
            <person name="Gladieux P."/>
            <person name="Hiltunen Thoren M."/>
            <person name="Johannesson H."/>
        </authorList>
    </citation>
    <scope>NUCLEOTIDE SEQUENCE</scope>
    <source>
        <strain evidence="2">CBS 958.72</strain>
    </source>
</reference>
<dbReference type="Proteomes" id="UP001287356">
    <property type="component" value="Unassembled WGS sequence"/>
</dbReference>
<feature type="domain" description="Heterokaryon incompatibility" evidence="1">
    <location>
        <begin position="208"/>
        <end position="353"/>
    </location>
</feature>
<dbReference type="PANTHER" id="PTHR33112">
    <property type="entry name" value="DOMAIN PROTEIN, PUTATIVE-RELATED"/>
    <property type="match status" value="1"/>
</dbReference>